<name>A0A382WNT3_9ZZZZ</name>
<accession>A0A382WNT3</accession>
<dbReference type="EMBL" id="UINC01160902">
    <property type="protein sequence ID" value="SVD59798.1"/>
    <property type="molecule type" value="Genomic_DNA"/>
</dbReference>
<protein>
    <recommendedName>
        <fullName evidence="2">Protein NO VEIN C-terminal domain-containing protein</fullName>
    </recommendedName>
</protein>
<proteinExistence type="predicted"/>
<dbReference type="AlphaFoldDB" id="A0A382WNT3"/>
<sequence length="121" mass="13577">MTPERKLWHELKKNTPQIKWNRIENFAGIGMPDVLGYNTNQHFFTVELKCTKANKINFSPHQIAWHDAHPNDTFILVKALGPCTLKLFPGTMIHGLVDEGYACGSVVPGSWSTVLESLLAC</sequence>
<reference evidence="1" key="1">
    <citation type="submission" date="2018-05" db="EMBL/GenBank/DDBJ databases">
        <authorList>
            <person name="Lanie J.A."/>
            <person name="Ng W.-L."/>
            <person name="Kazmierczak K.M."/>
            <person name="Andrzejewski T.M."/>
            <person name="Davidsen T.M."/>
            <person name="Wayne K.J."/>
            <person name="Tettelin H."/>
            <person name="Glass J.I."/>
            <person name="Rusch D."/>
            <person name="Podicherti R."/>
            <person name="Tsui H.-C.T."/>
            <person name="Winkler M.E."/>
        </authorList>
    </citation>
    <scope>NUCLEOTIDE SEQUENCE</scope>
</reference>
<evidence type="ECO:0008006" key="2">
    <source>
        <dbReference type="Google" id="ProtNLM"/>
    </source>
</evidence>
<gene>
    <name evidence="1" type="ORF">METZ01_LOCUS412652</name>
</gene>
<organism evidence="1">
    <name type="scientific">marine metagenome</name>
    <dbReference type="NCBI Taxonomy" id="408172"/>
    <lineage>
        <taxon>unclassified sequences</taxon>
        <taxon>metagenomes</taxon>
        <taxon>ecological metagenomes</taxon>
    </lineage>
</organism>
<evidence type="ECO:0000313" key="1">
    <source>
        <dbReference type="EMBL" id="SVD59798.1"/>
    </source>
</evidence>